<dbReference type="Pfam" id="PF03653">
    <property type="entry name" value="UPF0093"/>
    <property type="match status" value="1"/>
</dbReference>
<evidence type="ECO:0000256" key="9">
    <source>
        <dbReference type="ARBA" id="ARBA00022989"/>
    </source>
</evidence>
<dbReference type="UniPathway" id="UPA00251">
    <property type="reaction ID" value="UER00324"/>
</dbReference>
<comment type="subcellular location">
    <subcellularLocation>
        <location evidence="1 14">Cell membrane</location>
        <topology evidence="1 14">Multi-pass membrane protein</topology>
    </subcellularLocation>
</comment>
<dbReference type="GO" id="GO:0005886">
    <property type="term" value="C:plasma membrane"/>
    <property type="evidence" value="ECO:0007669"/>
    <property type="project" value="UniProtKB-SubCell"/>
</dbReference>
<keyword evidence="7 14" id="KW-0812">Transmembrane</keyword>
<comment type="pathway">
    <text evidence="2 14 15">Porphyrin-containing compound metabolism; protoporphyrin-IX biosynthesis; protoporphyrin-IX from protoporphyrinogen-IX: step 1/1.</text>
</comment>
<evidence type="ECO:0000256" key="13">
    <source>
        <dbReference type="ARBA" id="ARBA00048390"/>
    </source>
</evidence>
<evidence type="ECO:0000256" key="3">
    <source>
        <dbReference type="ARBA" id="ARBA00006501"/>
    </source>
</evidence>
<dbReference type="PANTHER" id="PTHR40255">
    <property type="entry name" value="UPF0093 MEMBRANE PROTEIN SLR1790"/>
    <property type="match status" value="1"/>
</dbReference>
<dbReference type="HAMAP" id="MF_02239">
    <property type="entry name" value="HemJ"/>
    <property type="match status" value="1"/>
</dbReference>
<dbReference type="EMBL" id="SZWE01000001">
    <property type="protein sequence ID" value="MRU15544.1"/>
    <property type="molecule type" value="Genomic_DNA"/>
</dbReference>
<gene>
    <name evidence="16" type="primary">hemJ</name>
    <name evidence="16" type="ORF">FDP25_08895</name>
</gene>
<dbReference type="PIRSF" id="PIRSF004638">
    <property type="entry name" value="UCP004638"/>
    <property type="match status" value="1"/>
</dbReference>
<evidence type="ECO:0000256" key="2">
    <source>
        <dbReference type="ARBA" id="ARBA00005073"/>
    </source>
</evidence>
<evidence type="ECO:0000256" key="14">
    <source>
        <dbReference type="HAMAP-Rule" id="MF_02239"/>
    </source>
</evidence>
<dbReference type="InterPro" id="IPR005265">
    <property type="entry name" value="HemJ-like"/>
</dbReference>
<evidence type="ECO:0000256" key="1">
    <source>
        <dbReference type="ARBA" id="ARBA00004651"/>
    </source>
</evidence>
<dbReference type="GO" id="GO:0070818">
    <property type="term" value="F:protoporphyrinogen oxidase activity"/>
    <property type="evidence" value="ECO:0007669"/>
    <property type="project" value="UniProtKB-UniRule"/>
</dbReference>
<comment type="caution">
    <text evidence="16">The sequence shown here is derived from an EMBL/GenBank/DDBJ whole genome shotgun (WGS) entry which is preliminary data.</text>
</comment>
<reference evidence="16 17" key="1">
    <citation type="submission" date="2019-05" db="EMBL/GenBank/DDBJ databases">
        <title>Roseovarius bejariae sp. nov., a moderately halophylic bacterium isolated from a saline soil in Rambla Salada (Murcia).</title>
        <authorList>
            <person name="Castro D.J."/>
            <person name="Gomez-Altuve A."/>
            <person name="Reina J.C."/>
            <person name="Rodriguez M."/>
            <person name="Sampedro I."/>
            <person name="Llamas I."/>
            <person name="Martinez-Checa F."/>
        </authorList>
    </citation>
    <scope>NUCLEOTIDE SEQUENCE [LARGE SCALE GENOMIC DNA]</scope>
    <source>
        <strain evidence="16 17">A21</strain>
    </source>
</reference>
<comment type="similarity">
    <text evidence="3 14 15">Belongs to the HemJ family.</text>
</comment>
<proteinExistence type="inferred from homology"/>
<feature type="transmembrane region" description="Helical" evidence="14">
    <location>
        <begin position="14"/>
        <end position="37"/>
    </location>
</feature>
<evidence type="ECO:0000313" key="16">
    <source>
        <dbReference type="EMBL" id="MRU15544.1"/>
    </source>
</evidence>
<protein>
    <recommendedName>
        <fullName evidence="4 14">Protoporphyrinogen IX oxidase</fullName>
        <shortName evidence="14">PPO</shortName>
        <ecNumber evidence="14 15">1.3.99.-</ecNumber>
    </recommendedName>
</protein>
<name>A0A844CZW7_9RHOB</name>
<keyword evidence="9 14" id="KW-1133">Transmembrane helix</keyword>
<dbReference type="GO" id="GO:0006782">
    <property type="term" value="P:protoporphyrinogen IX biosynthetic process"/>
    <property type="evidence" value="ECO:0007669"/>
    <property type="project" value="UniProtKB-UniRule"/>
</dbReference>
<evidence type="ECO:0000313" key="17">
    <source>
        <dbReference type="Proteomes" id="UP000564704"/>
    </source>
</evidence>
<comment type="cofactor">
    <cofactor evidence="14 15">
        <name>heme b</name>
        <dbReference type="ChEBI" id="CHEBI:60344"/>
    </cofactor>
    <text evidence="14 15">Binds 1 heme b (iron(II)-protoporphyrin IX) group per subunit.</text>
</comment>
<evidence type="ECO:0000256" key="5">
    <source>
        <dbReference type="ARBA" id="ARBA00022475"/>
    </source>
</evidence>
<accession>A0A844CZW7</accession>
<evidence type="ECO:0000256" key="8">
    <source>
        <dbReference type="ARBA" id="ARBA00022723"/>
    </source>
</evidence>
<organism evidence="16 17">
    <name type="scientific">Roseovarius bejariae</name>
    <dbReference type="NCBI Taxonomy" id="2576383"/>
    <lineage>
        <taxon>Bacteria</taxon>
        <taxon>Pseudomonadati</taxon>
        <taxon>Pseudomonadota</taxon>
        <taxon>Alphaproteobacteria</taxon>
        <taxon>Rhodobacterales</taxon>
        <taxon>Roseobacteraceae</taxon>
        <taxon>Roseovarius</taxon>
    </lineage>
</organism>
<keyword evidence="11 14" id="KW-0408">Iron</keyword>
<feature type="transmembrane region" description="Helical" evidence="14">
    <location>
        <begin position="89"/>
        <end position="108"/>
    </location>
</feature>
<feature type="transmembrane region" description="Helical" evidence="14">
    <location>
        <begin position="129"/>
        <end position="147"/>
    </location>
</feature>
<dbReference type="NCBIfam" id="TIGR00701">
    <property type="entry name" value="protoporphyrinogen oxidase HemJ"/>
    <property type="match status" value="1"/>
</dbReference>
<feature type="binding site" description="axial binding residue" evidence="14">
    <location>
        <position position="16"/>
    </location>
    <ligand>
        <name>heme</name>
        <dbReference type="ChEBI" id="CHEBI:30413"/>
    </ligand>
    <ligandPart>
        <name>Fe</name>
        <dbReference type="ChEBI" id="CHEBI:18248"/>
    </ligandPart>
</feature>
<dbReference type="EC" id="1.3.99.-" evidence="14 15"/>
<comment type="function">
    <text evidence="14 15">Catalyzes the oxidation of protoporphyrinogen IX to protoporphyrin IX.</text>
</comment>
<evidence type="ECO:0000256" key="12">
    <source>
        <dbReference type="ARBA" id="ARBA00023136"/>
    </source>
</evidence>
<dbReference type="AlphaFoldDB" id="A0A844CZW7"/>
<evidence type="ECO:0000256" key="6">
    <source>
        <dbReference type="ARBA" id="ARBA00022617"/>
    </source>
</evidence>
<keyword evidence="8 14" id="KW-0479">Metal-binding</keyword>
<evidence type="ECO:0000256" key="15">
    <source>
        <dbReference type="PIRNR" id="PIRNR004638"/>
    </source>
</evidence>
<comment type="catalytic activity">
    <reaction evidence="13 14 15">
        <text>protoporphyrinogen IX + 3 A = protoporphyrin IX + 3 AH2</text>
        <dbReference type="Rhea" id="RHEA:62000"/>
        <dbReference type="ChEBI" id="CHEBI:13193"/>
        <dbReference type="ChEBI" id="CHEBI:17499"/>
        <dbReference type="ChEBI" id="CHEBI:57306"/>
        <dbReference type="ChEBI" id="CHEBI:57307"/>
    </reaction>
</comment>
<keyword evidence="10 14" id="KW-0560">Oxidoreductase</keyword>
<evidence type="ECO:0000256" key="7">
    <source>
        <dbReference type="ARBA" id="ARBA00022692"/>
    </source>
</evidence>
<keyword evidence="5 14" id="KW-1003">Cell membrane</keyword>
<feature type="binding site" description="axial binding residue" evidence="14">
    <location>
        <position position="94"/>
    </location>
    <ligand>
        <name>heme</name>
        <dbReference type="ChEBI" id="CHEBI:30413"/>
    </ligand>
    <ligandPart>
        <name>Fe</name>
        <dbReference type="ChEBI" id="CHEBI:18248"/>
    </ligandPart>
</feature>
<feature type="transmembrane region" description="Helical" evidence="14">
    <location>
        <begin position="58"/>
        <end position="83"/>
    </location>
</feature>
<dbReference type="RefSeq" id="WP_154150928.1">
    <property type="nucleotide sequence ID" value="NZ_SZWE01000001.1"/>
</dbReference>
<keyword evidence="17" id="KW-1185">Reference proteome</keyword>
<dbReference type="PANTHER" id="PTHR40255:SF1">
    <property type="entry name" value="PROTOPORPHYRINOGEN IX OXIDASE"/>
    <property type="match status" value="1"/>
</dbReference>
<evidence type="ECO:0000256" key="4">
    <source>
        <dbReference type="ARBA" id="ARBA00017504"/>
    </source>
</evidence>
<keyword evidence="6 14" id="KW-0349">Heme</keyword>
<comment type="subunit">
    <text evidence="14">Homodimer.</text>
</comment>
<evidence type="ECO:0000256" key="10">
    <source>
        <dbReference type="ARBA" id="ARBA00023002"/>
    </source>
</evidence>
<sequence>MTDFLITLYPWNKAIHIMAVISWMAGIFYLPRLYVYHTEQSQPGDSRDEVFQTMEDKLLRVIMTPAMIATWIFGLALVFTPGIVDWGAVWPYTKGASILAMTWFHHWLGMRRKDFASGSNTLTGRQYRMMNEVPTVLMVIIVLSVVVRF</sequence>
<keyword evidence="12 14" id="KW-0472">Membrane</keyword>
<evidence type="ECO:0000256" key="11">
    <source>
        <dbReference type="ARBA" id="ARBA00023004"/>
    </source>
</evidence>
<dbReference type="GO" id="GO:0046872">
    <property type="term" value="F:metal ion binding"/>
    <property type="evidence" value="ECO:0007669"/>
    <property type="project" value="UniProtKB-UniRule"/>
</dbReference>
<dbReference type="OrthoDB" id="9800824at2"/>
<dbReference type="Proteomes" id="UP000564704">
    <property type="component" value="Unassembled WGS sequence"/>
</dbReference>